<dbReference type="SMART" id="SM00133">
    <property type="entry name" value="S_TK_X"/>
    <property type="match status" value="1"/>
</dbReference>
<keyword evidence="3" id="KW-0547">Nucleotide-binding</keyword>
<dbReference type="InterPro" id="IPR011009">
    <property type="entry name" value="Kinase-like_dom_sf"/>
</dbReference>
<name>A0A383WMG2_TETOB</name>
<dbReference type="Gene3D" id="1.10.510.10">
    <property type="entry name" value="Transferase(Phosphotransferase) domain 1"/>
    <property type="match status" value="1"/>
</dbReference>
<dbReference type="AlphaFoldDB" id="A0A383WMG2"/>
<organism evidence="7 8">
    <name type="scientific">Tetradesmus obliquus</name>
    <name type="common">Green alga</name>
    <name type="synonym">Acutodesmus obliquus</name>
    <dbReference type="NCBI Taxonomy" id="3088"/>
    <lineage>
        <taxon>Eukaryota</taxon>
        <taxon>Viridiplantae</taxon>
        <taxon>Chlorophyta</taxon>
        <taxon>core chlorophytes</taxon>
        <taxon>Chlorophyceae</taxon>
        <taxon>CS clade</taxon>
        <taxon>Sphaeropleales</taxon>
        <taxon>Scenedesmaceae</taxon>
        <taxon>Tetradesmus</taxon>
    </lineage>
</organism>
<keyword evidence="1" id="KW-0723">Serine/threonine-protein kinase</keyword>
<protein>
    <recommendedName>
        <fullName evidence="6">AGC-kinase C-terminal domain-containing protein</fullName>
    </recommendedName>
</protein>
<evidence type="ECO:0000256" key="4">
    <source>
        <dbReference type="ARBA" id="ARBA00022777"/>
    </source>
</evidence>
<dbReference type="GO" id="GO:0004674">
    <property type="term" value="F:protein serine/threonine kinase activity"/>
    <property type="evidence" value="ECO:0007669"/>
    <property type="project" value="UniProtKB-KW"/>
</dbReference>
<dbReference type="SUPFAM" id="SSF56112">
    <property type="entry name" value="Protein kinase-like (PK-like)"/>
    <property type="match status" value="1"/>
</dbReference>
<keyword evidence="4" id="KW-0418">Kinase</keyword>
<gene>
    <name evidence="7" type="ORF">BQ4739_LOCUS18648</name>
</gene>
<dbReference type="InterPro" id="IPR000961">
    <property type="entry name" value="AGC-kinase_C"/>
</dbReference>
<dbReference type="PANTHER" id="PTHR24351">
    <property type="entry name" value="RIBOSOMAL PROTEIN S6 KINASE"/>
    <property type="match status" value="1"/>
</dbReference>
<dbReference type="PROSITE" id="PS51285">
    <property type="entry name" value="AGC_KINASE_CTER"/>
    <property type="match status" value="1"/>
</dbReference>
<evidence type="ECO:0000259" key="6">
    <source>
        <dbReference type="PROSITE" id="PS51285"/>
    </source>
</evidence>
<dbReference type="Proteomes" id="UP000256970">
    <property type="component" value="Unassembled WGS sequence"/>
</dbReference>
<reference evidence="7 8" key="1">
    <citation type="submission" date="2016-10" db="EMBL/GenBank/DDBJ databases">
        <authorList>
            <person name="Cai Z."/>
        </authorList>
    </citation>
    <scope>NUCLEOTIDE SEQUENCE [LARGE SCALE GENOMIC DNA]</scope>
</reference>
<evidence type="ECO:0000256" key="2">
    <source>
        <dbReference type="ARBA" id="ARBA00022679"/>
    </source>
</evidence>
<dbReference type="Pfam" id="PF00433">
    <property type="entry name" value="Pkinase_C"/>
    <property type="match status" value="1"/>
</dbReference>
<dbReference type="EMBL" id="FNXT01001318">
    <property type="protein sequence ID" value="SZX78359.1"/>
    <property type="molecule type" value="Genomic_DNA"/>
</dbReference>
<evidence type="ECO:0000256" key="1">
    <source>
        <dbReference type="ARBA" id="ARBA00022527"/>
    </source>
</evidence>
<evidence type="ECO:0000256" key="5">
    <source>
        <dbReference type="ARBA" id="ARBA00022840"/>
    </source>
</evidence>
<feature type="domain" description="AGC-kinase C-terminal" evidence="6">
    <location>
        <begin position="55"/>
        <end position="141"/>
    </location>
</feature>
<keyword evidence="2" id="KW-0808">Transferase</keyword>
<keyword evidence="8" id="KW-1185">Reference proteome</keyword>
<keyword evidence="5" id="KW-0067">ATP-binding</keyword>
<proteinExistence type="predicted"/>
<evidence type="ECO:0000313" key="8">
    <source>
        <dbReference type="Proteomes" id="UP000256970"/>
    </source>
</evidence>
<dbReference type="InterPro" id="IPR017892">
    <property type="entry name" value="Pkinase_C"/>
</dbReference>
<evidence type="ECO:0000313" key="7">
    <source>
        <dbReference type="EMBL" id="SZX78359.1"/>
    </source>
</evidence>
<evidence type="ECO:0000256" key="3">
    <source>
        <dbReference type="ARBA" id="ARBA00022741"/>
    </source>
</evidence>
<accession>A0A383WMG2</accession>
<dbReference type="GO" id="GO:0005524">
    <property type="term" value="F:ATP binding"/>
    <property type="evidence" value="ECO:0007669"/>
    <property type="project" value="UniProtKB-KW"/>
</dbReference>
<sequence>MVVQQQITGAKPKFPKFLSSNALSLLKGLLTRDPAQRLGGGPDGAAAIKRHPFFRGLSWSALEARQLESKFKPGVKCSLARQLESKFKPGVKCSLSVENFDKIWTEQRPVDSPCGTPTDPAYAGAFEGFTYVAPSFMASSMEAWGAAKAAQQQQQQQQ</sequence>